<gene>
    <name evidence="1" type="ORF">LLW17_16660</name>
</gene>
<keyword evidence="2" id="KW-1185">Reference proteome</keyword>
<name>A0ABS8GXI2_9FLAO</name>
<dbReference type="InterPro" id="IPR007362">
    <property type="entry name" value="DUF429"/>
</dbReference>
<dbReference type="Proteomes" id="UP001197770">
    <property type="component" value="Unassembled WGS sequence"/>
</dbReference>
<dbReference type="Pfam" id="PF04250">
    <property type="entry name" value="DUF429"/>
    <property type="match status" value="1"/>
</dbReference>
<evidence type="ECO:0000313" key="1">
    <source>
        <dbReference type="EMBL" id="MCC4214360.1"/>
    </source>
</evidence>
<dbReference type="RefSeq" id="WP_228231420.1">
    <property type="nucleotide sequence ID" value="NZ_JAJGMW010000028.1"/>
</dbReference>
<dbReference type="EMBL" id="JAJGMW010000028">
    <property type="protein sequence ID" value="MCC4214360.1"/>
    <property type="molecule type" value="Genomic_DNA"/>
</dbReference>
<comment type="caution">
    <text evidence="1">The sequence shown here is derived from an EMBL/GenBank/DDBJ whole genome shotgun (WGS) entry which is preliminary data.</text>
</comment>
<accession>A0ABS8GXI2</accession>
<organism evidence="1 2">
    <name type="scientific">Leeuwenhoekiella parthenopeia</name>
    <dbReference type="NCBI Taxonomy" id="2890320"/>
    <lineage>
        <taxon>Bacteria</taxon>
        <taxon>Pseudomonadati</taxon>
        <taxon>Bacteroidota</taxon>
        <taxon>Flavobacteriia</taxon>
        <taxon>Flavobacteriales</taxon>
        <taxon>Flavobacteriaceae</taxon>
        <taxon>Leeuwenhoekiella</taxon>
    </lineage>
</organism>
<reference evidence="1 2" key="1">
    <citation type="submission" date="2021-11" db="EMBL/GenBank/DDBJ databases">
        <title>Seasonal and diel survey of microbial diversity of the Tyrrhenian coast.</title>
        <authorList>
            <person name="Gattoni G."/>
            <person name="Corral P."/>
        </authorList>
    </citation>
    <scope>NUCLEOTIDE SEQUENCE [LARGE SCALE GENOMIC DNA]</scope>
    <source>
        <strain evidence="1 2">Mr9</strain>
    </source>
</reference>
<proteinExistence type="predicted"/>
<sequence>MIFAGIDGCKAGWLLITYQSGIYNWHIVPHIDELPQYTGKIARACIDMPIGLASEKFPRTIEKRLRAELGNRSSTVFSVPVRAAVYEPDRYRAKQINSALTGKSISEQSLNIKAKILEVDQFVHKKPDSLVLIESHPELCFKYLKGSILQSKKSEKEGIEERLELIASFDTDCASVFKTILQSTLRKHVKPDDITDALVLCLANHLGGQKNFNLLRDLNTEDELKTPIQIGYYNPQNFQ</sequence>
<protein>
    <submittedName>
        <fullName evidence="1">DUF429 domain-containing protein</fullName>
    </submittedName>
</protein>
<evidence type="ECO:0000313" key="2">
    <source>
        <dbReference type="Proteomes" id="UP001197770"/>
    </source>
</evidence>